<protein>
    <submittedName>
        <fullName evidence="1">PLP-dependent transferase</fullName>
    </submittedName>
</protein>
<accession>A0ACB6ZPD6</accession>
<proteinExistence type="predicted"/>
<reference evidence="1" key="1">
    <citation type="submission" date="2019-10" db="EMBL/GenBank/DDBJ databases">
        <authorList>
            <consortium name="DOE Joint Genome Institute"/>
            <person name="Kuo A."/>
            <person name="Miyauchi S."/>
            <person name="Kiss E."/>
            <person name="Drula E."/>
            <person name="Kohler A."/>
            <person name="Sanchez-Garcia M."/>
            <person name="Andreopoulos B."/>
            <person name="Barry K.W."/>
            <person name="Bonito G."/>
            <person name="Buee M."/>
            <person name="Carver A."/>
            <person name="Chen C."/>
            <person name="Cichocki N."/>
            <person name="Clum A."/>
            <person name="Culley D."/>
            <person name="Crous P.W."/>
            <person name="Fauchery L."/>
            <person name="Girlanda M."/>
            <person name="Hayes R."/>
            <person name="Keri Z."/>
            <person name="Labutti K."/>
            <person name="Lipzen A."/>
            <person name="Lombard V."/>
            <person name="Magnuson J."/>
            <person name="Maillard F."/>
            <person name="Morin E."/>
            <person name="Murat C."/>
            <person name="Nolan M."/>
            <person name="Ohm R."/>
            <person name="Pangilinan J."/>
            <person name="Pereira M."/>
            <person name="Perotto S."/>
            <person name="Peter M."/>
            <person name="Riley R."/>
            <person name="Sitrit Y."/>
            <person name="Stielow B."/>
            <person name="Szollosi G."/>
            <person name="Zifcakova L."/>
            <person name="Stursova M."/>
            <person name="Spatafora J.W."/>
            <person name="Tedersoo L."/>
            <person name="Vaario L.-M."/>
            <person name="Yamada A."/>
            <person name="Yan M."/>
            <person name="Wang P."/>
            <person name="Xu J."/>
            <person name="Bruns T."/>
            <person name="Baldrian P."/>
            <person name="Vilgalys R."/>
            <person name="Henrissat B."/>
            <person name="Grigoriev I.V."/>
            <person name="Hibbett D."/>
            <person name="Nagy L.G."/>
            <person name="Martin F.M."/>
        </authorList>
    </citation>
    <scope>NUCLEOTIDE SEQUENCE</scope>
    <source>
        <strain evidence="1">P2</strain>
    </source>
</reference>
<keyword evidence="1" id="KW-0808">Transferase</keyword>
<sequence>MALSYPSFAYLSFVQSYFDFFKLAFTSIASTWIQSHRIGLKRITSTTNGPDVRNDGDLSHHLCRETRERKPNAIKNVWRMAQAKGPGKVITLANGDPHVSLYPIKKVLFEVATLKGSDPVLEWRDGSGPSKTISNRECPGALPLHTALAYGAGAGISATLEALTELINAFHSPRNHLVTLTLGNSDGITKCFRLFGDRGDTFLADELTFSALTNAVTAQGVTWAPVKIDDGGLIPEELERILSTWNTRKRGKFPHVLYTVPCGQNPTGSTLSLERRKKIYAIARRYDLIILEDDPYYFLQFDRAQDIDPSDEDFLRRFAGSFIPSFLSMDVDGRVLRVDSFSKILAPGMRLGTVTCSPLFHKYLIELTDNSTQQPAGFGQLFLTELLGEEGWTLSGFARWVKSLSEEYERRRDFLLDLFETKIASTGYASVCRPQAGMFVWVKVDFKKHPRYTVKNNGKNKPKTNCMELIQELFAKCMDNGLAIMPAPIFLVTEDPKATAGLGDGDHLLDRVNYLRATFAGTEQTMTSGLAILGETLVQFFSE</sequence>
<evidence type="ECO:0000313" key="1">
    <source>
        <dbReference type="EMBL" id="KAF9651531.1"/>
    </source>
</evidence>
<evidence type="ECO:0000313" key="2">
    <source>
        <dbReference type="Proteomes" id="UP000886501"/>
    </source>
</evidence>
<name>A0ACB6ZPD6_THEGA</name>
<gene>
    <name evidence="1" type="ORF">BDM02DRAFT_3110664</name>
</gene>
<keyword evidence="2" id="KW-1185">Reference proteome</keyword>
<comment type="caution">
    <text evidence="1">The sequence shown here is derived from an EMBL/GenBank/DDBJ whole genome shotgun (WGS) entry which is preliminary data.</text>
</comment>
<reference evidence="1" key="2">
    <citation type="journal article" date="2020" name="Nat. Commun.">
        <title>Large-scale genome sequencing of mycorrhizal fungi provides insights into the early evolution of symbiotic traits.</title>
        <authorList>
            <person name="Miyauchi S."/>
            <person name="Kiss E."/>
            <person name="Kuo A."/>
            <person name="Drula E."/>
            <person name="Kohler A."/>
            <person name="Sanchez-Garcia M."/>
            <person name="Morin E."/>
            <person name="Andreopoulos B."/>
            <person name="Barry K.W."/>
            <person name="Bonito G."/>
            <person name="Buee M."/>
            <person name="Carver A."/>
            <person name="Chen C."/>
            <person name="Cichocki N."/>
            <person name="Clum A."/>
            <person name="Culley D."/>
            <person name="Crous P.W."/>
            <person name="Fauchery L."/>
            <person name="Girlanda M."/>
            <person name="Hayes R.D."/>
            <person name="Keri Z."/>
            <person name="LaButti K."/>
            <person name="Lipzen A."/>
            <person name="Lombard V."/>
            <person name="Magnuson J."/>
            <person name="Maillard F."/>
            <person name="Murat C."/>
            <person name="Nolan M."/>
            <person name="Ohm R.A."/>
            <person name="Pangilinan J."/>
            <person name="Pereira M.F."/>
            <person name="Perotto S."/>
            <person name="Peter M."/>
            <person name="Pfister S."/>
            <person name="Riley R."/>
            <person name="Sitrit Y."/>
            <person name="Stielow J.B."/>
            <person name="Szollosi G."/>
            <person name="Zifcakova L."/>
            <person name="Stursova M."/>
            <person name="Spatafora J.W."/>
            <person name="Tedersoo L."/>
            <person name="Vaario L.M."/>
            <person name="Yamada A."/>
            <person name="Yan M."/>
            <person name="Wang P."/>
            <person name="Xu J."/>
            <person name="Bruns T."/>
            <person name="Baldrian P."/>
            <person name="Vilgalys R."/>
            <person name="Dunand C."/>
            <person name="Henrissat B."/>
            <person name="Grigoriev I.V."/>
            <person name="Hibbett D."/>
            <person name="Nagy L.G."/>
            <person name="Martin F.M."/>
        </authorList>
    </citation>
    <scope>NUCLEOTIDE SEQUENCE</scope>
    <source>
        <strain evidence="1">P2</strain>
    </source>
</reference>
<dbReference type="EMBL" id="MU117975">
    <property type="protein sequence ID" value="KAF9651531.1"/>
    <property type="molecule type" value="Genomic_DNA"/>
</dbReference>
<dbReference type="Proteomes" id="UP000886501">
    <property type="component" value="Unassembled WGS sequence"/>
</dbReference>
<organism evidence="1 2">
    <name type="scientific">Thelephora ganbajun</name>
    <name type="common">Ganba fungus</name>
    <dbReference type="NCBI Taxonomy" id="370292"/>
    <lineage>
        <taxon>Eukaryota</taxon>
        <taxon>Fungi</taxon>
        <taxon>Dikarya</taxon>
        <taxon>Basidiomycota</taxon>
        <taxon>Agaricomycotina</taxon>
        <taxon>Agaricomycetes</taxon>
        <taxon>Thelephorales</taxon>
        <taxon>Thelephoraceae</taxon>
        <taxon>Thelephora</taxon>
    </lineage>
</organism>